<evidence type="ECO:0000256" key="14">
    <source>
        <dbReference type="ARBA" id="ARBA00071169"/>
    </source>
</evidence>
<evidence type="ECO:0000256" key="17">
    <source>
        <dbReference type="SAM" id="MobiDB-lite"/>
    </source>
</evidence>
<evidence type="ECO:0000256" key="9">
    <source>
        <dbReference type="ARBA" id="ARBA00022801"/>
    </source>
</evidence>
<dbReference type="KEGG" id="adl:AURDEDRAFT_116941"/>
<keyword evidence="8" id="KW-0732">Signal</keyword>
<dbReference type="PANTHER" id="PTHR11240:SF22">
    <property type="entry name" value="RIBONUCLEASE T2"/>
    <property type="match status" value="1"/>
</dbReference>
<keyword evidence="20" id="KW-1185">Reference proteome</keyword>
<feature type="compositionally biased region" description="Gly residues" evidence="17">
    <location>
        <begin position="240"/>
        <end position="252"/>
    </location>
</feature>
<dbReference type="GO" id="GO:0016787">
    <property type="term" value="F:hydrolase activity"/>
    <property type="evidence" value="ECO:0007669"/>
    <property type="project" value="UniProtKB-KW"/>
</dbReference>
<dbReference type="GO" id="GO:0005775">
    <property type="term" value="C:vacuolar lumen"/>
    <property type="evidence" value="ECO:0007669"/>
    <property type="project" value="UniProtKB-SubCell"/>
</dbReference>
<evidence type="ECO:0000256" key="13">
    <source>
        <dbReference type="ARBA" id="ARBA00025494"/>
    </source>
</evidence>
<dbReference type="GO" id="GO:0033897">
    <property type="term" value="F:ribonuclease T2 activity"/>
    <property type="evidence" value="ECO:0007669"/>
    <property type="project" value="UniProtKB-EC"/>
</dbReference>
<dbReference type="EC" id="4.6.1.19" evidence="4"/>
<dbReference type="InterPro" id="IPR018188">
    <property type="entry name" value="RNase_T2_His_AS_1"/>
</dbReference>
<comment type="function">
    <text evidence="13">Rnase which modulates cell survival under stress conditions. Released from the vacuole to the cytoplasm during stress to promote tRNA and rRNA cleavage and to activate separately a downstream pathway that promotes cell death. Involved in cell size, vacuolar morphology and growth at high temperatures and high salt concentration.</text>
</comment>
<keyword evidence="6" id="KW-0926">Vacuole</keyword>
<dbReference type="Gene3D" id="3.90.730.10">
    <property type="entry name" value="Ribonuclease T2-like"/>
    <property type="match status" value="1"/>
</dbReference>
<keyword evidence="10" id="KW-1015">Disulfide bond</keyword>
<dbReference type="InterPro" id="IPR057328">
    <property type="entry name" value="RNaseT2L_C"/>
</dbReference>
<accession>J0WU19</accession>
<evidence type="ECO:0000256" key="2">
    <source>
        <dbReference type="ARBA" id="ARBA00004496"/>
    </source>
</evidence>
<evidence type="ECO:0000256" key="11">
    <source>
        <dbReference type="ARBA" id="ARBA00023180"/>
    </source>
</evidence>
<dbReference type="eggNOG" id="KOG1642">
    <property type="taxonomic scope" value="Eukaryota"/>
</dbReference>
<feature type="region of interest" description="Disordered" evidence="17">
    <location>
        <begin position="240"/>
        <end position="260"/>
    </location>
</feature>
<dbReference type="Proteomes" id="UP000006514">
    <property type="component" value="Unassembled WGS sequence"/>
</dbReference>
<dbReference type="Pfam" id="PF25488">
    <property type="entry name" value="RNaseT2L_C"/>
    <property type="match status" value="1"/>
</dbReference>
<dbReference type="PROSITE" id="PS51257">
    <property type="entry name" value="PROKAR_LIPOPROTEIN"/>
    <property type="match status" value="1"/>
</dbReference>
<dbReference type="PANTHER" id="PTHR11240">
    <property type="entry name" value="RIBONUCLEASE T2"/>
    <property type="match status" value="1"/>
</dbReference>
<evidence type="ECO:0000256" key="16">
    <source>
        <dbReference type="RuleBase" id="RU004328"/>
    </source>
</evidence>
<dbReference type="InterPro" id="IPR001568">
    <property type="entry name" value="RNase_T2-like"/>
</dbReference>
<dbReference type="Pfam" id="PF00445">
    <property type="entry name" value="Ribonuclease_T2"/>
    <property type="match status" value="1"/>
</dbReference>
<comment type="subcellular location">
    <subcellularLocation>
        <location evidence="2">Cytoplasm</location>
    </subcellularLocation>
    <subcellularLocation>
        <location evidence="1">Vacuole lumen</location>
    </subcellularLocation>
</comment>
<protein>
    <recommendedName>
        <fullName evidence="14">Ribonuclease T2-like</fullName>
        <ecNumber evidence="4">4.6.1.19</ecNumber>
    </recommendedName>
</protein>
<keyword evidence="5" id="KW-0963">Cytoplasm</keyword>
<keyword evidence="11" id="KW-0325">Glycoprotein</keyword>
<keyword evidence="12" id="KW-0456">Lyase</keyword>
<feature type="active site" evidence="15">
    <location>
        <position position="55"/>
    </location>
</feature>
<organism evidence="19 20">
    <name type="scientific">Auricularia subglabra (strain TFB-10046 / SS5)</name>
    <name type="common">White-rot fungus</name>
    <name type="synonym">Auricularia delicata (strain TFB10046)</name>
    <dbReference type="NCBI Taxonomy" id="717982"/>
    <lineage>
        <taxon>Eukaryota</taxon>
        <taxon>Fungi</taxon>
        <taxon>Dikarya</taxon>
        <taxon>Basidiomycota</taxon>
        <taxon>Agaricomycotina</taxon>
        <taxon>Agaricomycetes</taxon>
        <taxon>Auriculariales</taxon>
        <taxon>Auriculariaceae</taxon>
        <taxon>Auricularia</taxon>
    </lineage>
</organism>
<evidence type="ECO:0000313" key="19">
    <source>
        <dbReference type="EMBL" id="EJD37105.1"/>
    </source>
</evidence>
<dbReference type="GO" id="GO:0003723">
    <property type="term" value="F:RNA binding"/>
    <property type="evidence" value="ECO:0007669"/>
    <property type="project" value="InterPro"/>
</dbReference>
<evidence type="ECO:0000259" key="18">
    <source>
        <dbReference type="Pfam" id="PF25488"/>
    </source>
</evidence>
<evidence type="ECO:0000256" key="7">
    <source>
        <dbReference type="ARBA" id="ARBA00022722"/>
    </source>
</evidence>
<name>J0WU19_AURST</name>
<dbReference type="PROSITE" id="PS00530">
    <property type="entry name" value="RNASE_T2_1"/>
    <property type="match status" value="1"/>
</dbReference>
<evidence type="ECO:0000256" key="8">
    <source>
        <dbReference type="ARBA" id="ARBA00022729"/>
    </source>
</evidence>
<dbReference type="GO" id="GO:0005576">
    <property type="term" value="C:extracellular region"/>
    <property type="evidence" value="ECO:0007669"/>
    <property type="project" value="TreeGrafter"/>
</dbReference>
<dbReference type="PROSITE" id="PS00531">
    <property type="entry name" value="RNASE_T2_2"/>
    <property type="match status" value="1"/>
</dbReference>
<dbReference type="CDD" id="cd01061">
    <property type="entry name" value="RNase_T2_euk"/>
    <property type="match status" value="1"/>
</dbReference>
<reference evidence="20" key="1">
    <citation type="journal article" date="2012" name="Science">
        <title>The Paleozoic origin of enzymatic lignin decomposition reconstructed from 31 fungal genomes.</title>
        <authorList>
            <person name="Floudas D."/>
            <person name="Binder M."/>
            <person name="Riley R."/>
            <person name="Barry K."/>
            <person name="Blanchette R.A."/>
            <person name="Henrissat B."/>
            <person name="Martinez A.T."/>
            <person name="Otillar R."/>
            <person name="Spatafora J.W."/>
            <person name="Yadav J.S."/>
            <person name="Aerts A."/>
            <person name="Benoit I."/>
            <person name="Boyd A."/>
            <person name="Carlson A."/>
            <person name="Copeland A."/>
            <person name="Coutinho P.M."/>
            <person name="de Vries R.P."/>
            <person name="Ferreira P."/>
            <person name="Findley K."/>
            <person name="Foster B."/>
            <person name="Gaskell J."/>
            <person name="Glotzer D."/>
            <person name="Gorecki P."/>
            <person name="Heitman J."/>
            <person name="Hesse C."/>
            <person name="Hori C."/>
            <person name="Igarashi K."/>
            <person name="Jurgens J.A."/>
            <person name="Kallen N."/>
            <person name="Kersten P."/>
            <person name="Kohler A."/>
            <person name="Kuees U."/>
            <person name="Kumar T.K.A."/>
            <person name="Kuo A."/>
            <person name="LaButti K."/>
            <person name="Larrondo L.F."/>
            <person name="Lindquist E."/>
            <person name="Ling A."/>
            <person name="Lombard V."/>
            <person name="Lucas S."/>
            <person name="Lundell T."/>
            <person name="Martin R."/>
            <person name="McLaughlin D.J."/>
            <person name="Morgenstern I."/>
            <person name="Morin E."/>
            <person name="Murat C."/>
            <person name="Nagy L.G."/>
            <person name="Nolan M."/>
            <person name="Ohm R.A."/>
            <person name="Patyshakuliyeva A."/>
            <person name="Rokas A."/>
            <person name="Ruiz-Duenas F.J."/>
            <person name="Sabat G."/>
            <person name="Salamov A."/>
            <person name="Samejima M."/>
            <person name="Schmutz J."/>
            <person name="Slot J.C."/>
            <person name="St John F."/>
            <person name="Stenlid J."/>
            <person name="Sun H."/>
            <person name="Sun S."/>
            <person name="Syed K."/>
            <person name="Tsang A."/>
            <person name="Wiebenga A."/>
            <person name="Young D."/>
            <person name="Pisabarro A."/>
            <person name="Eastwood D.C."/>
            <person name="Martin F."/>
            <person name="Cullen D."/>
            <person name="Grigoriev I.V."/>
            <person name="Hibbett D.S."/>
        </authorList>
    </citation>
    <scope>NUCLEOTIDE SEQUENCE [LARGE SCALE GENOMIC DNA]</scope>
    <source>
        <strain evidence="20">TFB10046</strain>
    </source>
</reference>
<dbReference type="InterPro" id="IPR033130">
    <property type="entry name" value="RNase_T2_His_AS_2"/>
</dbReference>
<dbReference type="InterPro" id="IPR033697">
    <property type="entry name" value="Ribonuclease_T2_eukaryotic"/>
</dbReference>
<feature type="active site" evidence="15">
    <location>
        <position position="113"/>
    </location>
</feature>
<dbReference type="SUPFAM" id="SSF55895">
    <property type="entry name" value="Ribonuclease Rh-like"/>
    <property type="match status" value="1"/>
</dbReference>
<dbReference type="InParanoid" id="J0WU19"/>
<dbReference type="InterPro" id="IPR036430">
    <property type="entry name" value="RNase_T2-like_sf"/>
</dbReference>
<evidence type="ECO:0000256" key="10">
    <source>
        <dbReference type="ARBA" id="ARBA00023157"/>
    </source>
</evidence>
<dbReference type="EMBL" id="JH687847">
    <property type="protein sequence ID" value="EJD37105.1"/>
    <property type="molecule type" value="Genomic_DNA"/>
</dbReference>
<proteinExistence type="inferred from homology"/>
<evidence type="ECO:0000256" key="6">
    <source>
        <dbReference type="ARBA" id="ARBA00022554"/>
    </source>
</evidence>
<dbReference type="FunFam" id="3.90.730.10:FF:000004">
    <property type="entry name" value="Ribonuclease T2-like"/>
    <property type="match status" value="1"/>
</dbReference>
<gene>
    <name evidence="19" type="ORF">AURDEDRAFT_116941</name>
</gene>
<dbReference type="OrthoDB" id="435754at2759"/>
<evidence type="ECO:0000256" key="3">
    <source>
        <dbReference type="ARBA" id="ARBA00007469"/>
    </source>
</evidence>
<evidence type="ECO:0000256" key="5">
    <source>
        <dbReference type="ARBA" id="ARBA00022490"/>
    </source>
</evidence>
<evidence type="ECO:0000313" key="20">
    <source>
        <dbReference type="Proteomes" id="UP000006514"/>
    </source>
</evidence>
<feature type="domain" description="RNase T2-like C-terminal" evidence="18">
    <location>
        <begin position="269"/>
        <end position="373"/>
    </location>
</feature>
<dbReference type="AlphaFoldDB" id="J0WU19"/>
<comment type="similarity">
    <text evidence="3 16">Belongs to the RNase T2 family.</text>
</comment>
<keyword evidence="7" id="KW-0540">Nuclease</keyword>
<feature type="active site" evidence="15">
    <location>
        <position position="117"/>
    </location>
</feature>
<evidence type="ECO:0000256" key="4">
    <source>
        <dbReference type="ARBA" id="ARBA00012571"/>
    </source>
</evidence>
<dbReference type="GO" id="GO:0006401">
    <property type="term" value="P:RNA catabolic process"/>
    <property type="evidence" value="ECO:0007669"/>
    <property type="project" value="UniProtKB-ARBA"/>
</dbReference>
<evidence type="ECO:0000256" key="15">
    <source>
        <dbReference type="PIRSR" id="PIRSR633697-1"/>
    </source>
</evidence>
<evidence type="ECO:0000256" key="12">
    <source>
        <dbReference type="ARBA" id="ARBA00023239"/>
    </source>
</evidence>
<sequence length="377" mass="38484">MPRIASSCSTTGSASCSNSSAAGTCCLEAPGGLLLQTQFWDANPSTGPTDSWTVHGLWPDNCDGTFESNCDSSRAYTNLASLLSAQGASSTVSFMQTFWKDINGDDESFWEHEWSKHGTCLSTLKTSCLPSGSPRGAEAVAYFQTVVKLFQTVPTYDFLSSQGITPSSSKTFTLSQITSALKSASGFTPTVNCDGPNLNEVWWYFHVKGSVIDGSFVPINAPSFASNDCPSSGIKYLPKSGGGSGGGGGGGTTPPASGVPASFTVQALRSSGSTTGGLLSGGTWSTQTLATYKTAASGSGFTLTTSKGPCAVSSSTLTCASGNSASVFTAVSSGGKTLLAFNGSTTFSSDAVPSGTTQQKVFVGSGHSQTYQLVVAS</sequence>
<dbReference type="OMA" id="YMSEYWK"/>
<evidence type="ECO:0000256" key="1">
    <source>
        <dbReference type="ARBA" id="ARBA00004410"/>
    </source>
</evidence>
<keyword evidence="9" id="KW-0378">Hydrolase</keyword>